<evidence type="ECO:0000313" key="10">
    <source>
        <dbReference type="Proteomes" id="UP001198862"/>
    </source>
</evidence>
<evidence type="ECO:0000256" key="5">
    <source>
        <dbReference type="SAM" id="MobiDB-lite"/>
    </source>
</evidence>
<dbReference type="Pfam" id="PF25944">
    <property type="entry name" value="Beta-barrel_RND"/>
    <property type="match status" value="1"/>
</dbReference>
<name>A0ABS8L2Q9_9HYPH</name>
<protein>
    <submittedName>
        <fullName evidence="9">Efflux RND transporter periplasmic adaptor subunit</fullName>
    </submittedName>
</protein>
<evidence type="ECO:0000256" key="3">
    <source>
        <dbReference type="ARBA" id="ARBA00022448"/>
    </source>
</evidence>
<dbReference type="NCBIfam" id="TIGR01730">
    <property type="entry name" value="RND_mfp"/>
    <property type="match status" value="1"/>
</dbReference>
<dbReference type="Gene3D" id="2.40.420.20">
    <property type="match status" value="1"/>
</dbReference>
<comment type="similarity">
    <text evidence="2">Belongs to the membrane fusion protein (MFP) (TC 8.A.1) family.</text>
</comment>
<feature type="domain" description="Multidrug resistance protein MdtA-like C-terminal permuted SH3" evidence="8">
    <location>
        <begin position="328"/>
        <end position="384"/>
    </location>
</feature>
<evidence type="ECO:0000313" key="9">
    <source>
        <dbReference type="EMBL" id="MCC8432619.1"/>
    </source>
</evidence>
<reference evidence="9 10" key="1">
    <citation type="submission" date="2021-11" db="EMBL/GenBank/DDBJ databases">
        <authorList>
            <person name="Lee D.-H."/>
            <person name="Kim S.-B."/>
        </authorList>
    </citation>
    <scope>NUCLEOTIDE SEQUENCE [LARGE SCALE GENOMIC DNA]</scope>
    <source>
        <strain evidence="9 10">KCTC 52223</strain>
    </source>
</reference>
<dbReference type="Proteomes" id="UP001198862">
    <property type="component" value="Unassembled WGS sequence"/>
</dbReference>
<feature type="coiled-coil region" evidence="4">
    <location>
        <begin position="135"/>
        <end position="200"/>
    </location>
</feature>
<evidence type="ECO:0000259" key="7">
    <source>
        <dbReference type="Pfam" id="PF25944"/>
    </source>
</evidence>
<organism evidence="9 10">
    <name type="scientific">Reyranella aquatilis</name>
    <dbReference type="NCBI Taxonomy" id="2035356"/>
    <lineage>
        <taxon>Bacteria</taxon>
        <taxon>Pseudomonadati</taxon>
        <taxon>Pseudomonadota</taxon>
        <taxon>Alphaproteobacteria</taxon>
        <taxon>Hyphomicrobiales</taxon>
        <taxon>Reyranellaceae</taxon>
        <taxon>Reyranella</taxon>
    </lineage>
</organism>
<feature type="domain" description="Multidrug resistance protein MdtA-like barrel-sandwich hybrid" evidence="6">
    <location>
        <begin position="96"/>
        <end position="235"/>
    </location>
</feature>
<dbReference type="PANTHER" id="PTHR30469">
    <property type="entry name" value="MULTIDRUG RESISTANCE PROTEIN MDTA"/>
    <property type="match status" value="1"/>
</dbReference>
<accession>A0ABS8L2Q9</accession>
<feature type="domain" description="Multidrug resistance protein MdtA-like beta-barrel" evidence="7">
    <location>
        <begin position="244"/>
        <end position="322"/>
    </location>
</feature>
<dbReference type="InterPro" id="IPR058627">
    <property type="entry name" value="MdtA-like_C"/>
</dbReference>
<dbReference type="Gene3D" id="2.40.30.170">
    <property type="match status" value="1"/>
</dbReference>
<comment type="subcellular location">
    <subcellularLocation>
        <location evidence="1">Cell membrane</location>
    </subcellularLocation>
</comment>
<dbReference type="EMBL" id="JAJISD010000016">
    <property type="protein sequence ID" value="MCC8432619.1"/>
    <property type="molecule type" value="Genomic_DNA"/>
</dbReference>
<feature type="region of interest" description="Disordered" evidence="5">
    <location>
        <begin position="44"/>
        <end position="67"/>
    </location>
</feature>
<dbReference type="RefSeq" id="WP_230554040.1">
    <property type="nucleotide sequence ID" value="NZ_JAJISD010000016.1"/>
</dbReference>
<evidence type="ECO:0000256" key="2">
    <source>
        <dbReference type="ARBA" id="ARBA00009477"/>
    </source>
</evidence>
<comment type="caution">
    <text evidence="9">The sequence shown here is derived from an EMBL/GenBank/DDBJ whole genome shotgun (WGS) entry which is preliminary data.</text>
</comment>
<dbReference type="InterPro" id="IPR006143">
    <property type="entry name" value="RND_pump_MFP"/>
</dbReference>
<dbReference type="Gene3D" id="1.10.287.470">
    <property type="entry name" value="Helix hairpin bin"/>
    <property type="match status" value="1"/>
</dbReference>
<evidence type="ECO:0000256" key="1">
    <source>
        <dbReference type="ARBA" id="ARBA00004236"/>
    </source>
</evidence>
<keyword evidence="4" id="KW-0175">Coiled coil</keyword>
<evidence type="ECO:0000259" key="6">
    <source>
        <dbReference type="Pfam" id="PF25917"/>
    </source>
</evidence>
<dbReference type="Pfam" id="PF25967">
    <property type="entry name" value="RND-MFP_C"/>
    <property type="match status" value="1"/>
</dbReference>
<evidence type="ECO:0000256" key="4">
    <source>
        <dbReference type="SAM" id="Coils"/>
    </source>
</evidence>
<proteinExistence type="inferred from homology"/>
<sequence length="445" mass="45654">MGLVRAAVFASIVAIGGAAYVYRDDVIREVGPYVGMGSAAKAAESQASPAAGAQPQGRRGRANPGGNVPVVVTTVGKKPMSVVIEAVGTVQAIASIQIKPRIDSQIMKVNVEEGALVKEGQLLFELDNRTLKAQLGMIEAQIRKTQTQIQQAKRDNERADGLLSKGAGTAVQRDTSATNLKSLEAQLEADEASRDATLTQLSYTEIRAPVSGRIGSINSKAGTVVRVADNTATATLAVINQVDPIFVSFALPQVLLPDLRAAMAKGPVRVDAIVSDKRQSGTMAFIENTVDPNTGTVTAKARINNSNEGLWPGQFVKVEVILGVEPEAIAVTAAAVQLGPQGPYIFVVKDGVAEVRPVVIKRTQSGESVIGSGLAEGESVVVDGQLRLVNGAPVAIRPPPGAPAPASPGPSGNPGSSGPSGPSGNSAPSGTAAPTAPNTAARPRG</sequence>
<dbReference type="PANTHER" id="PTHR30469:SF36">
    <property type="entry name" value="BLL3903 PROTEIN"/>
    <property type="match status" value="1"/>
</dbReference>
<feature type="region of interest" description="Disordered" evidence="5">
    <location>
        <begin position="392"/>
        <end position="445"/>
    </location>
</feature>
<evidence type="ECO:0000259" key="8">
    <source>
        <dbReference type="Pfam" id="PF25967"/>
    </source>
</evidence>
<feature type="compositionally biased region" description="Low complexity" evidence="5">
    <location>
        <begin position="44"/>
        <end position="57"/>
    </location>
</feature>
<feature type="compositionally biased region" description="Pro residues" evidence="5">
    <location>
        <begin position="396"/>
        <end position="408"/>
    </location>
</feature>
<dbReference type="InterPro" id="IPR058626">
    <property type="entry name" value="MdtA-like_b-barrel"/>
</dbReference>
<feature type="compositionally biased region" description="Low complexity" evidence="5">
    <location>
        <begin position="409"/>
        <end position="445"/>
    </location>
</feature>
<dbReference type="InterPro" id="IPR058625">
    <property type="entry name" value="MdtA-like_BSH"/>
</dbReference>
<keyword evidence="10" id="KW-1185">Reference proteome</keyword>
<dbReference type="Pfam" id="PF25917">
    <property type="entry name" value="BSH_RND"/>
    <property type="match status" value="1"/>
</dbReference>
<dbReference type="Gene3D" id="2.40.50.100">
    <property type="match status" value="1"/>
</dbReference>
<keyword evidence="3" id="KW-0813">Transport</keyword>
<gene>
    <name evidence="9" type="ORF">LJ725_26915</name>
</gene>
<dbReference type="SUPFAM" id="SSF111369">
    <property type="entry name" value="HlyD-like secretion proteins"/>
    <property type="match status" value="1"/>
</dbReference>